<name>A0A392W289_9FABA</name>
<evidence type="ECO:0000256" key="1">
    <source>
        <dbReference type="ARBA" id="ARBA00023002"/>
    </source>
</evidence>
<accession>A0A392W289</accession>
<evidence type="ECO:0000256" key="2">
    <source>
        <dbReference type="ARBA" id="ARBA00023033"/>
    </source>
</evidence>
<dbReference type="AlphaFoldDB" id="A0A392W289"/>
<dbReference type="GO" id="GO:0004497">
    <property type="term" value="F:monooxygenase activity"/>
    <property type="evidence" value="ECO:0007669"/>
    <property type="project" value="UniProtKB-KW"/>
</dbReference>
<organism evidence="3 4">
    <name type="scientific">Trifolium medium</name>
    <dbReference type="NCBI Taxonomy" id="97028"/>
    <lineage>
        <taxon>Eukaryota</taxon>
        <taxon>Viridiplantae</taxon>
        <taxon>Streptophyta</taxon>
        <taxon>Embryophyta</taxon>
        <taxon>Tracheophyta</taxon>
        <taxon>Spermatophyta</taxon>
        <taxon>Magnoliopsida</taxon>
        <taxon>eudicotyledons</taxon>
        <taxon>Gunneridae</taxon>
        <taxon>Pentapetalae</taxon>
        <taxon>rosids</taxon>
        <taxon>fabids</taxon>
        <taxon>Fabales</taxon>
        <taxon>Fabaceae</taxon>
        <taxon>Papilionoideae</taxon>
        <taxon>50 kb inversion clade</taxon>
        <taxon>NPAAA clade</taxon>
        <taxon>Hologalegina</taxon>
        <taxon>IRL clade</taxon>
        <taxon>Trifolieae</taxon>
        <taxon>Trifolium</taxon>
    </lineage>
</organism>
<keyword evidence="2" id="KW-0503">Monooxygenase</keyword>
<dbReference type="Proteomes" id="UP000265520">
    <property type="component" value="Unassembled WGS sequence"/>
</dbReference>
<reference evidence="3 4" key="1">
    <citation type="journal article" date="2018" name="Front. Plant Sci.">
        <title>Red Clover (Trifolium pratense) and Zigzag Clover (T. medium) - A Picture of Genomic Similarities and Differences.</title>
        <authorList>
            <person name="Dluhosova J."/>
            <person name="Istvanek J."/>
            <person name="Nedelnik J."/>
            <person name="Repkova J."/>
        </authorList>
    </citation>
    <scope>NUCLEOTIDE SEQUENCE [LARGE SCALE GENOMIC DNA]</scope>
    <source>
        <strain evidence="4">cv. 10/8</strain>
        <tissue evidence="3">Leaf</tissue>
    </source>
</reference>
<protein>
    <submittedName>
        <fullName evidence="3">Zeaxanthin epoxidase chloroplastic-like</fullName>
    </submittedName>
</protein>
<keyword evidence="4" id="KW-1185">Reference proteome</keyword>
<keyword evidence="1" id="KW-0560">Oxidoreductase</keyword>
<dbReference type="EMBL" id="LXQA011365305">
    <property type="protein sequence ID" value="MCI94748.1"/>
    <property type="molecule type" value="Genomic_DNA"/>
</dbReference>
<evidence type="ECO:0000313" key="4">
    <source>
        <dbReference type="Proteomes" id="UP000265520"/>
    </source>
</evidence>
<dbReference type="InterPro" id="IPR044560">
    <property type="entry name" value="MOase"/>
</dbReference>
<feature type="non-terminal residue" evidence="3">
    <location>
        <position position="57"/>
    </location>
</feature>
<dbReference type="InterPro" id="IPR036188">
    <property type="entry name" value="FAD/NAD-bd_sf"/>
</dbReference>
<proteinExistence type="predicted"/>
<dbReference type="PANTHER" id="PTHR45934">
    <property type="entry name" value="FAD/NAD(P)-BINDING OXIDOREDUCTASE FAMILY PROTEIN"/>
    <property type="match status" value="1"/>
</dbReference>
<evidence type="ECO:0000313" key="3">
    <source>
        <dbReference type="EMBL" id="MCI94748.1"/>
    </source>
</evidence>
<dbReference type="Gene3D" id="3.50.50.60">
    <property type="entry name" value="FAD/NAD(P)-binding domain"/>
    <property type="match status" value="1"/>
</dbReference>
<dbReference type="PANTHER" id="PTHR45934:SF7">
    <property type="entry name" value="FAD_NAD(P)-BINDING OXIDOREDUCTASE FAMILY PROTEIN"/>
    <property type="match status" value="1"/>
</dbReference>
<comment type="caution">
    <text evidence="3">The sequence shown here is derived from an EMBL/GenBank/DDBJ whole genome shotgun (WGS) entry which is preliminary data.</text>
</comment>
<sequence>MHATGPFIAQGGSASIEDAIVLARCLAQKMHTTKNTMIERSIVEEAFDKYVKERRMR</sequence>
<dbReference type="SUPFAM" id="SSF51905">
    <property type="entry name" value="FAD/NAD(P)-binding domain"/>
    <property type="match status" value="1"/>
</dbReference>